<organism evidence="2 3">
    <name type="scientific">Desulfonatronospira thiodismutans ASO3-1</name>
    <dbReference type="NCBI Taxonomy" id="555779"/>
    <lineage>
        <taxon>Bacteria</taxon>
        <taxon>Pseudomonadati</taxon>
        <taxon>Thermodesulfobacteriota</taxon>
        <taxon>Desulfovibrionia</taxon>
        <taxon>Desulfovibrionales</taxon>
        <taxon>Desulfonatronovibrionaceae</taxon>
        <taxon>Desulfonatronospira</taxon>
    </lineage>
</organism>
<reference evidence="2" key="1">
    <citation type="submission" date="2010-05" db="EMBL/GenBank/DDBJ databases">
        <title>The draft genome of Desulfonatronospira thiodismutans ASO3-1.</title>
        <authorList>
            <consortium name="US DOE Joint Genome Institute (JGI-PGF)"/>
            <person name="Lucas S."/>
            <person name="Copeland A."/>
            <person name="Lapidus A."/>
            <person name="Cheng J.-F."/>
            <person name="Bruce D."/>
            <person name="Goodwin L."/>
            <person name="Pitluck S."/>
            <person name="Chertkov O."/>
            <person name="Brettin T."/>
            <person name="Detter J.C."/>
            <person name="Han C."/>
            <person name="Land M.L."/>
            <person name="Hauser L."/>
            <person name="Kyrpides N."/>
            <person name="Mikhailova N."/>
            <person name="Muyzer G."/>
            <person name="Woyke T."/>
        </authorList>
    </citation>
    <scope>NUCLEOTIDE SEQUENCE [LARGE SCALE GENOMIC DNA]</scope>
    <source>
        <strain evidence="2">ASO3-1</strain>
    </source>
</reference>
<comment type="caution">
    <text evidence="2">The sequence shown here is derived from an EMBL/GenBank/DDBJ whole genome shotgun (WGS) entry which is preliminary data.</text>
</comment>
<sequence>MSEYQYYEFLTVERKLTSKEMSALRNISSRAHITPVSLTNVYNFGDFKGNPTDLVRKFFDAHVYMANWGTAVFMINLPLEAISRETVETMQAEDFLDFKAFQNHWVITWSLDEEPEDLDRFVMDDGTSWMQRLLPIRDELLRGDLRSLYIGWLAAVTKEMVDDDELEPLSLEGLKSLTPAQQALAEFLEVDPDLLAAAGMGSTDAEDPERKQEMMEKWLNTMSHERLVSVSRLLLTGQSQQAERELKNEYYAWMRSLSDGSSRKDLRTVEELRENADSAQKIRLEKERLKKKKEEENAAKKDKPISRSWPRIATRNGKQFKVLWPVVPGWLTRKRARPLLTYLRPVPTTGIQRLFSRSSINSWKITCVAKHLSIA</sequence>
<dbReference type="RefSeq" id="WP_008868883.1">
    <property type="nucleotide sequence ID" value="NZ_ACJN02000001.1"/>
</dbReference>
<dbReference type="EMBL" id="ACJN02000001">
    <property type="protein sequence ID" value="EFI35754.1"/>
    <property type="molecule type" value="Genomic_DNA"/>
</dbReference>
<dbReference type="AlphaFoldDB" id="D6SM43"/>
<keyword evidence="3" id="KW-1185">Reference proteome</keyword>
<accession>D6SM43</accession>
<name>D6SM43_9BACT</name>
<evidence type="ECO:0000256" key="1">
    <source>
        <dbReference type="SAM" id="Coils"/>
    </source>
</evidence>
<protein>
    <submittedName>
        <fullName evidence="2">Uncharacterized protein</fullName>
    </submittedName>
</protein>
<dbReference type="eggNOG" id="ENOG502Z806">
    <property type="taxonomic scope" value="Bacteria"/>
</dbReference>
<keyword evidence="1" id="KW-0175">Coiled coil</keyword>
<evidence type="ECO:0000313" key="3">
    <source>
        <dbReference type="Proteomes" id="UP000005496"/>
    </source>
</evidence>
<evidence type="ECO:0000313" key="2">
    <source>
        <dbReference type="EMBL" id="EFI35754.1"/>
    </source>
</evidence>
<dbReference type="OrthoDB" id="9066681at2"/>
<gene>
    <name evidence="2" type="ORF">Dthio_PD3184</name>
</gene>
<feature type="coiled-coil region" evidence="1">
    <location>
        <begin position="269"/>
        <end position="303"/>
    </location>
</feature>
<dbReference type="Proteomes" id="UP000005496">
    <property type="component" value="Unassembled WGS sequence"/>
</dbReference>
<proteinExistence type="predicted"/>